<dbReference type="NCBIfam" id="TIGR01509">
    <property type="entry name" value="HAD-SF-IA-v3"/>
    <property type="match status" value="1"/>
</dbReference>
<dbReference type="Pfam" id="PF13419">
    <property type="entry name" value="HAD_2"/>
    <property type="match status" value="1"/>
</dbReference>
<dbReference type="Gene3D" id="3.40.50.1000">
    <property type="entry name" value="HAD superfamily/HAD-like"/>
    <property type="match status" value="1"/>
</dbReference>
<name>A0AAD4AFA4_9GAMM</name>
<dbReference type="PANTHER" id="PTHR43885">
    <property type="entry name" value="HALOACID DEHALOGENASE-LIKE HYDROLASE"/>
    <property type="match status" value="1"/>
</dbReference>
<gene>
    <name evidence="1" type="ORF">PCIT_b0857</name>
</gene>
<dbReference type="PANTHER" id="PTHR43885:SF1">
    <property type="entry name" value="SUPERFAMILY HYDROLASE, PUTATIVE (AFU_ORTHOLOGUE AFUA_4G13290)-RELATED"/>
    <property type="match status" value="1"/>
</dbReference>
<dbReference type="Gene3D" id="1.10.260.80">
    <property type="match status" value="1"/>
</dbReference>
<proteinExistence type="predicted"/>
<dbReference type="InterPro" id="IPR006439">
    <property type="entry name" value="HAD-SF_hydro_IA"/>
</dbReference>
<evidence type="ECO:0000313" key="1">
    <source>
        <dbReference type="EMBL" id="KAF7764788.1"/>
    </source>
</evidence>
<accession>A0AAD4AFA4</accession>
<dbReference type="SFLD" id="SFLDS00003">
    <property type="entry name" value="Haloacid_Dehalogenase"/>
    <property type="match status" value="1"/>
</dbReference>
<organism evidence="1 2">
    <name type="scientific">Pseudoalteromonas citrea</name>
    <dbReference type="NCBI Taxonomy" id="43655"/>
    <lineage>
        <taxon>Bacteria</taxon>
        <taxon>Pseudomonadati</taxon>
        <taxon>Pseudomonadota</taxon>
        <taxon>Gammaproteobacteria</taxon>
        <taxon>Alteromonadales</taxon>
        <taxon>Pseudoalteromonadaceae</taxon>
        <taxon>Pseudoalteromonas</taxon>
    </lineage>
</organism>
<protein>
    <recommendedName>
        <fullName evidence="3">Phosphatase</fullName>
    </recommendedName>
</protein>
<dbReference type="SUPFAM" id="SSF56784">
    <property type="entry name" value="HAD-like"/>
    <property type="match status" value="1"/>
</dbReference>
<dbReference type="RefSeq" id="WP_010364356.1">
    <property type="nucleotide sequence ID" value="NZ_AHBZ03000027.1"/>
</dbReference>
<dbReference type="SFLD" id="SFLDG01129">
    <property type="entry name" value="C1.5:_HAD__Beta-PGM__Phosphata"/>
    <property type="match status" value="1"/>
</dbReference>
<reference evidence="1" key="2">
    <citation type="submission" date="2015-03" db="EMBL/GenBank/DDBJ databases">
        <title>Genome sequence of Pseudoalteromonas citrea.</title>
        <authorList>
            <person name="Xie B.-B."/>
            <person name="Rong J.-C."/>
            <person name="Qin Q.-L."/>
            <person name="Zhang Y.-Z."/>
        </authorList>
    </citation>
    <scope>NUCLEOTIDE SEQUENCE</scope>
    <source>
        <strain evidence="1">DSM 8771</strain>
    </source>
</reference>
<dbReference type="EMBL" id="AHBZ03000027">
    <property type="protein sequence ID" value="KAF7764788.1"/>
    <property type="molecule type" value="Genomic_DNA"/>
</dbReference>
<evidence type="ECO:0008006" key="3">
    <source>
        <dbReference type="Google" id="ProtNLM"/>
    </source>
</evidence>
<dbReference type="InterPro" id="IPR023214">
    <property type="entry name" value="HAD_sf"/>
</dbReference>
<comment type="caution">
    <text evidence="1">The sequence shown here is derived from an EMBL/GenBank/DDBJ whole genome shotgun (WGS) entry which is preliminary data.</text>
</comment>
<reference evidence="1" key="1">
    <citation type="journal article" date="2012" name="J. Bacteriol.">
        <title>Genome sequences of type strains of seven species of the marine bacterium Pseudoalteromonas.</title>
        <authorList>
            <person name="Xie B.B."/>
            <person name="Shu Y.L."/>
            <person name="Qin Q.L."/>
            <person name="Rong J.C."/>
            <person name="Zhang X.Y."/>
            <person name="Chen X.L."/>
            <person name="Shi M."/>
            <person name="He H.L."/>
            <person name="Zhou B.C."/>
            <person name="Zhang Y.Z."/>
        </authorList>
    </citation>
    <scope>NUCLEOTIDE SEQUENCE</scope>
    <source>
        <strain evidence="1">DSM 8771</strain>
    </source>
</reference>
<dbReference type="NCBIfam" id="TIGR01549">
    <property type="entry name" value="HAD-SF-IA-v1"/>
    <property type="match status" value="1"/>
</dbReference>
<sequence length="210" mass="23593">MTQVPLMQRNTKAKTQPKIKGVIFDLDGTLVSSALDFSIIKAQIGCSHDQDLLTYIDNLPSPYMREEAMHIVHQHELMDAQHARILPGVQHSLKQLSQMGIPMAIVTRNYGKAAELKLKQCEISISHLVTRDDAPAKPDPTALLQIANQWGFNAEHCIYVGDYLYDIQAAHNASMRACFYAPDDVPSYAAEAQYILRHFRELPELILAHS</sequence>
<dbReference type="InterPro" id="IPR036412">
    <property type="entry name" value="HAD-like_sf"/>
</dbReference>
<dbReference type="InterPro" id="IPR041492">
    <property type="entry name" value="HAD_2"/>
</dbReference>
<evidence type="ECO:0000313" key="2">
    <source>
        <dbReference type="Proteomes" id="UP000016487"/>
    </source>
</evidence>
<dbReference type="Proteomes" id="UP000016487">
    <property type="component" value="Unassembled WGS sequence"/>
</dbReference>
<dbReference type="AlphaFoldDB" id="A0AAD4AFA4"/>